<accession>E7N169</accession>
<comment type="caution">
    <text evidence="1">The sequence shown here is derived from an EMBL/GenBank/DDBJ whole genome shotgun (WGS) entry which is preliminary data.</text>
</comment>
<sequence>MRAGIVTGGATEDSTATAVMSASAGIMNTSVNAGIEIAVIGSAVNAAAGAGTRRAASIPLQLRVPSSARSSQKTPKYERHFAVLREKDCRRKTFCGNPFICRIFLRSLFLDKYHAGC</sequence>
<proteinExistence type="predicted"/>
<reference evidence="1 2" key="1">
    <citation type="submission" date="2010-08" db="EMBL/GenBank/DDBJ databases">
        <authorList>
            <person name="Weinstock G."/>
            <person name="Sodergren E."/>
            <person name="Clifton S."/>
            <person name="Fulton L."/>
            <person name="Fulton B."/>
            <person name="Courtney L."/>
            <person name="Fronick C."/>
            <person name="Harrison M."/>
            <person name="Strong C."/>
            <person name="Farmer C."/>
            <person name="Delahaunty K."/>
            <person name="Markovic C."/>
            <person name="Hall O."/>
            <person name="Minx P."/>
            <person name="Tomlinson C."/>
            <person name="Mitreva M."/>
            <person name="Hou S."/>
            <person name="Chen J."/>
            <person name="Wollam A."/>
            <person name="Pepin K.H."/>
            <person name="Johnson M."/>
            <person name="Bhonagiri V."/>
            <person name="Zhang X."/>
            <person name="Suruliraj S."/>
            <person name="Warren W."/>
            <person name="Chinwalla A."/>
            <person name="Mardis E.R."/>
            <person name="Wilson R.K."/>
        </authorList>
    </citation>
    <scope>NUCLEOTIDE SEQUENCE [LARGE SCALE GENOMIC DNA]</scope>
    <source>
        <strain evidence="1 2">F0399</strain>
    </source>
</reference>
<evidence type="ECO:0000313" key="1">
    <source>
        <dbReference type="EMBL" id="EFW30090.1"/>
    </source>
</evidence>
<dbReference type="EMBL" id="AECV01000009">
    <property type="protein sequence ID" value="EFW30090.1"/>
    <property type="molecule type" value="Genomic_DNA"/>
</dbReference>
<dbReference type="Proteomes" id="UP000004633">
    <property type="component" value="Unassembled WGS sequence"/>
</dbReference>
<dbReference type="HOGENOM" id="CLU_2083226_0_0_9"/>
<dbReference type="STRING" id="749551.HMPREF9555_00720"/>
<organism evidence="1 2">
    <name type="scientific">Selenomonas artemidis F0399</name>
    <dbReference type="NCBI Taxonomy" id="749551"/>
    <lineage>
        <taxon>Bacteria</taxon>
        <taxon>Bacillati</taxon>
        <taxon>Bacillota</taxon>
        <taxon>Negativicutes</taxon>
        <taxon>Selenomonadales</taxon>
        <taxon>Selenomonadaceae</taxon>
        <taxon>Selenomonas</taxon>
    </lineage>
</organism>
<name>E7N169_9FIRM</name>
<keyword evidence="2" id="KW-1185">Reference proteome</keyword>
<evidence type="ECO:0000313" key="2">
    <source>
        <dbReference type="Proteomes" id="UP000004633"/>
    </source>
</evidence>
<dbReference type="AlphaFoldDB" id="E7N169"/>
<protein>
    <submittedName>
        <fullName evidence="1">Uncharacterized protein</fullName>
    </submittedName>
</protein>
<gene>
    <name evidence="1" type="ORF">HMPREF9555_00720</name>
</gene>